<protein>
    <recommendedName>
        <fullName evidence="3">Reverse transcriptase domain-containing protein</fullName>
    </recommendedName>
</protein>
<reference evidence="2" key="1">
    <citation type="journal article" date="2019" name="Sci. Rep.">
        <title>Draft genome of Tanacetum cinerariifolium, the natural source of mosquito coil.</title>
        <authorList>
            <person name="Yamashiro T."/>
            <person name="Shiraishi A."/>
            <person name="Satake H."/>
            <person name="Nakayama K."/>
        </authorList>
    </citation>
    <scope>NUCLEOTIDE SEQUENCE</scope>
</reference>
<proteinExistence type="predicted"/>
<evidence type="ECO:0008006" key="3">
    <source>
        <dbReference type="Google" id="ProtNLM"/>
    </source>
</evidence>
<dbReference type="AlphaFoldDB" id="A0A699L651"/>
<feature type="region of interest" description="Disordered" evidence="1">
    <location>
        <begin position="21"/>
        <end position="45"/>
    </location>
</feature>
<comment type="caution">
    <text evidence="2">The sequence shown here is derived from an EMBL/GenBank/DDBJ whole genome shotgun (WGS) entry which is preliminary data.</text>
</comment>
<name>A0A699L651_TANCI</name>
<dbReference type="EMBL" id="BKCJ010575693">
    <property type="protein sequence ID" value="GFB20811.1"/>
    <property type="molecule type" value="Genomic_DNA"/>
</dbReference>
<gene>
    <name evidence="2" type="ORF">Tci_692782</name>
</gene>
<organism evidence="2">
    <name type="scientific">Tanacetum cinerariifolium</name>
    <name type="common">Dalmatian daisy</name>
    <name type="synonym">Chrysanthemum cinerariifolium</name>
    <dbReference type="NCBI Taxonomy" id="118510"/>
    <lineage>
        <taxon>Eukaryota</taxon>
        <taxon>Viridiplantae</taxon>
        <taxon>Streptophyta</taxon>
        <taxon>Embryophyta</taxon>
        <taxon>Tracheophyta</taxon>
        <taxon>Spermatophyta</taxon>
        <taxon>Magnoliopsida</taxon>
        <taxon>eudicotyledons</taxon>
        <taxon>Gunneridae</taxon>
        <taxon>Pentapetalae</taxon>
        <taxon>asterids</taxon>
        <taxon>campanulids</taxon>
        <taxon>Asterales</taxon>
        <taxon>Asteraceae</taxon>
        <taxon>Asteroideae</taxon>
        <taxon>Anthemideae</taxon>
        <taxon>Anthemidinae</taxon>
        <taxon>Tanacetum</taxon>
    </lineage>
</organism>
<feature type="non-terminal residue" evidence="2">
    <location>
        <position position="1"/>
    </location>
</feature>
<sequence length="107" mass="11468">AIKKLIADKVAEAIAAGRATRGNADGAGRSRGNVGGNEGQGEAPPVREYSFAGSMKCNPTRFHGNKGAVELCRWFKKTKSVFSINECAERNKVKFAATILQGRALTW</sequence>
<accession>A0A699L651</accession>
<evidence type="ECO:0000256" key="1">
    <source>
        <dbReference type="SAM" id="MobiDB-lite"/>
    </source>
</evidence>
<evidence type="ECO:0000313" key="2">
    <source>
        <dbReference type="EMBL" id="GFB20811.1"/>
    </source>
</evidence>